<organism evidence="1 2">
    <name type="scientific">Puccinia striiformis</name>
    <dbReference type="NCBI Taxonomy" id="27350"/>
    <lineage>
        <taxon>Eukaryota</taxon>
        <taxon>Fungi</taxon>
        <taxon>Dikarya</taxon>
        <taxon>Basidiomycota</taxon>
        <taxon>Pucciniomycotina</taxon>
        <taxon>Pucciniomycetes</taxon>
        <taxon>Pucciniales</taxon>
        <taxon>Pucciniaceae</taxon>
        <taxon>Puccinia</taxon>
    </lineage>
</organism>
<dbReference type="VEuPathDB" id="FungiDB:PSHT_01810"/>
<protein>
    <submittedName>
        <fullName evidence="1">Uncharacterized protein</fullName>
    </submittedName>
</protein>
<dbReference type="EMBL" id="PKSM01000014">
    <property type="protein sequence ID" value="POW22014.1"/>
    <property type="molecule type" value="Genomic_DNA"/>
</dbReference>
<accession>A0A2S4WJU1</accession>
<reference evidence="1 2" key="1">
    <citation type="submission" date="2017-12" db="EMBL/GenBank/DDBJ databases">
        <title>Gene loss provides genomic basis for host adaptation in cereal stripe rust fungi.</title>
        <authorList>
            <person name="Xia C."/>
        </authorList>
    </citation>
    <scope>NUCLEOTIDE SEQUENCE [LARGE SCALE GENOMIC DNA]</scope>
    <source>
        <strain evidence="1 2">93TX-2</strain>
    </source>
</reference>
<dbReference type="Proteomes" id="UP000238274">
    <property type="component" value="Unassembled WGS sequence"/>
</dbReference>
<proteinExistence type="predicted"/>
<evidence type="ECO:0000313" key="2">
    <source>
        <dbReference type="Proteomes" id="UP000238274"/>
    </source>
</evidence>
<name>A0A2S4WJU1_9BASI</name>
<sequence length="109" mass="12582">MLICENLLGMKMLPKEFITGFLTKKHTLLRYQCCTWATKCGWTFTQDFLQIIAKEFRRTRAGSARWARFIEAEGNQHQKGTTCQDLSKAHELLLVNSLLKVPSTRETSD</sequence>
<keyword evidence="2" id="KW-1185">Reference proteome</keyword>
<gene>
    <name evidence="1" type="ORF">PSHT_01810</name>
</gene>
<dbReference type="AlphaFoldDB" id="A0A2S4WJU1"/>
<dbReference type="VEuPathDB" id="FungiDB:PSTT_07196"/>
<evidence type="ECO:0000313" key="1">
    <source>
        <dbReference type="EMBL" id="POW22014.1"/>
    </source>
</evidence>
<comment type="caution">
    <text evidence="1">The sequence shown here is derived from an EMBL/GenBank/DDBJ whole genome shotgun (WGS) entry which is preliminary data.</text>
</comment>
<reference evidence="2" key="2">
    <citation type="journal article" date="2018" name="BMC Genomics">
        <title>Genomic insights into host adaptation between the wheat stripe rust pathogen (Puccinia striiformis f. sp. tritici) and the barley stripe rust pathogen (Puccinia striiformis f. sp. hordei).</title>
        <authorList>
            <person name="Xia C."/>
            <person name="Wang M."/>
            <person name="Yin C."/>
            <person name="Cornejo O.E."/>
            <person name="Hulbert S.H."/>
            <person name="Chen X."/>
        </authorList>
    </citation>
    <scope>NUCLEOTIDE SEQUENCE [LARGE SCALE GENOMIC DNA]</scope>
    <source>
        <strain evidence="2">93TX-2</strain>
    </source>
</reference>
<reference evidence="2" key="3">
    <citation type="journal article" date="2018" name="Mol. Plant Microbe Interact.">
        <title>Genome sequence resources for the wheat stripe rust pathogen (Puccinia striiformis f. sp. tritici) and the barley stripe rust pathogen (Puccinia striiformis f. sp. hordei).</title>
        <authorList>
            <person name="Xia C."/>
            <person name="Wang M."/>
            <person name="Yin C."/>
            <person name="Cornejo O.E."/>
            <person name="Hulbert S.H."/>
            <person name="Chen X."/>
        </authorList>
    </citation>
    <scope>NUCLEOTIDE SEQUENCE [LARGE SCALE GENOMIC DNA]</scope>
    <source>
        <strain evidence="2">93TX-2</strain>
    </source>
</reference>